<sequence>MDDLVSKAKKGDPDAFTDLIQSQMKNMYKTARSILSQDADVADAISETILICWERLGSLKYNSYFRTWMTRILINKCYELIRKNRNITVDAEFPEQGYQEIAYENIEWKETLDSISEKYRLVMMLHYVEGFTVSEISQILEISEGTVKSRLARGRDSLTDIYDLRKRRANI</sequence>
<dbReference type="PANTHER" id="PTHR43133">
    <property type="entry name" value="RNA POLYMERASE ECF-TYPE SIGMA FACTO"/>
    <property type="match status" value="1"/>
</dbReference>
<evidence type="ECO:0000259" key="6">
    <source>
        <dbReference type="Pfam" id="PF08281"/>
    </source>
</evidence>
<organism evidence="7 8">
    <name type="scientific">Jingyaoa shaoxingensis</name>
    <dbReference type="NCBI Taxonomy" id="2763671"/>
    <lineage>
        <taxon>Bacteria</taxon>
        <taxon>Bacillati</taxon>
        <taxon>Bacillota</taxon>
        <taxon>Clostridia</taxon>
        <taxon>Lachnospirales</taxon>
        <taxon>Lachnospiraceae</taxon>
        <taxon>Jingyaoa</taxon>
    </lineage>
</organism>
<evidence type="ECO:0000313" key="7">
    <source>
        <dbReference type="EMBL" id="MBC8574773.1"/>
    </source>
</evidence>
<dbReference type="Gene3D" id="1.10.1740.10">
    <property type="match status" value="1"/>
</dbReference>
<dbReference type="NCBIfam" id="TIGR02937">
    <property type="entry name" value="sigma70-ECF"/>
    <property type="match status" value="1"/>
</dbReference>
<feature type="domain" description="RNA polymerase sigma factor 70 region 4 type 2" evidence="6">
    <location>
        <begin position="110"/>
        <end position="157"/>
    </location>
</feature>
<feature type="domain" description="RNA polymerase sigma-70 region 2" evidence="5">
    <location>
        <begin position="21"/>
        <end position="85"/>
    </location>
</feature>
<dbReference type="InterPro" id="IPR013249">
    <property type="entry name" value="RNA_pol_sigma70_r4_t2"/>
</dbReference>
<protein>
    <submittedName>
        <fullName evidence="7">Sigma-70 family RNA polymerase sigma factor</fullName>
    </submittedName>
</protein>
<dbReference type="InterPro" id="IPR013324">
    <property type="entry name" value="RNA_pol_sigma_r3/r4-like"/>
</dbReference>
<dbReference type="EMBL" id="JACRSZ010000049">
    <property type="protein sequence ID" value="MBC8574773.1"/>
    <property type="molecule type" value="Genomic_DNA"/>
</dbReference>
<gene>
    <name evidence="7" type="ORF">H8716_17280</name>
</gene>
<dbReference type="SUPFAM" id="SSF88946">
    <property type="entry name" value="Sigma2 domain of RNA polymerase sigma factors"/>
    <property type="match status" value="1"/>
</dbReference>
<keyword evidence="4" id="KW-0804">Transcription</keyword>
<accession>A0ABR7NEE9</accession>
<dbReference type="InterPro" id="IPR014284">
    <property type="entry name" value="RNA_pol_sigma-70_dom"/>
</dbReference>
<name>A0ABR7NEE9_9FIRM</name>
<dbReference type="InterPro" id="IPR039425">
    <property type="entry name" value="RNA_pol_sigma-70-like"/>
</dbReference>
<dbReference type="Pfam" id="PF08281">
    <property type="entry name" value="Sigma70_r4_2"/>
    <property type="match status" value="1"/>
</dbReference>
<evidence type="ECO:0000313" key="8">
    <source>
        <dbReference type="Proteomes" id="UP000657421"/>
    </source>
</evidence>
<reference evidence="7 8" key="1">
    <citation type="submission" date="2020-08" db="EMBL/GenBank/DDBJ databases">
        <title>Genome public.</title>
        <authorList>
            <person name="Liu C."/>
            <person name="Sun Q."/>
        </authorList>
    </citation>
    <scope>NUCLEOTIDE SEQUENCE [LARGE SCALE GENOMIC DNA]</scope>
    <source>
        <strain evidence="7 8">NSJ-46</strain>
    </source>
</reference>
<dbReference type="RefSeq" id="WP_249310217.1">
    <property type="nucleotide sequence ID" value="NZ_JACRSZ010000049.1"/>
</dbReference>
<dbReference type="SUPFAM" id="SSF88659">
    <property type="entry name" value="Sigma3 and sigma4 domains of RNA polymerase sigma factors"/>
    <property type="match status" value="1"/>
</dbReference>
<keyword evidence="8" id="KW-1185">Reference proteome</keyword>
<evidence type="ECO:0000256" key="4">
    <source>
        <dbReference type="ARBA" id="ARBA00023163"/>
    </source>
</evidence>
<keyword evidence="2" id="KW-0805">Transcription regulation</keyword>
<evidence type="ECO:0000256" key="2">
    <source>
        <dbReference type="ARBA" id="ARBA00023015"/>
    </source>
</evidence>
<dbReference type="InterPro" id="IPR007627">
    <property type="entry name" value="RNA_pol_sigma70_r2"/>
</dbReference>
<dbReference type="InterPro" id="IPR036388">
    <property type="entry name" value="WH-like_DNA-bd_sf"/>
</dbReference>
<evidence type="ECO:0000256" key="3">
    <source>
        <dbReference type="ARBA" id="ARBA00023082"/>
    </source>
</evidence>
<evidence type="ECO:0000259" key="5">
    <source>
        <dbReference type="Pfam" id="PF04542"/>
    </source>
</evidence>
<comment type="caution">
    <text evidence="7">The sequence shown here is derived from an EMBL/GenBank/DDBJ whole genome shotgun (WGS) entry which is preliminary data.</text>
</comment>
<dbReference type="Gene3D" id="1.10.10.10">
    <property type="entry name" value="Winged helix-like DNA-binding domain superfamily/Winged helix DNA-binding domain"/>
    <property type="match status" value="1"/>
</dbReference>
<dbReference type="CDD" id="cd06171">
    <property type="entry name" value="Sigma70_r4"/>
    <property type="match status" value="1"/>
</dbReference>
<comment type="similarity">
    <text evidence="1">Belongs to the sigma-70 factor family. ECF subfamily.</text>
</comment>
<dbReference type="Pfam" id="PF04542">
    <property type="entry name" value="Sigma70_r2"/>
    <property type="match status" value="1"/>
</dbReference>
<dbReference type="Proteomes" id="UP000657421">
    <property type="component" value="Unassembled WGS sequence"/>
</dbReference>
<keyword evidence="3" id="KW-0731">Sigma factor</keyword>
<dbReference type="PANTHER" id="PTHR43133:SF51">
    <property type="entry name" value="RNA POLYMERASE SIGMA FACTOR"/>
    <property type="match status" value="1"/>
</dbReference>
<dbReference type="InterPro" id="IPR013325">
    <property type="entry name" value="RNA_pol_sigma_r2"/>
</dbReference>
<evidence type="ECO:0000256" key="1">
    <source>
        <dbReference type="ARBA" id="ARBA00010641"/>
    </source>
</evidence>
<proteinExistence type="inferred from homology"/>